<evidence type="ECO:0000256" key="1">
    <source>
        <dbReference type="ARBA" id="ARBA00004651"/>
    </source>
</evidence>
<dbReference type="Proteomes" id="UP000502508">
    <property type="component" value="Chromosome"/>
</dbReference>
<keyword evidence="3" id="KW-0813">Transport</keyword>
<dbReference type="PANTHER" id="PTHR21716:SF53">
    <property type="entry name" value="PERMEASE PERM-RELATED"/>
    <property type="match status" value="1"/>
</dbReference>
<keyword evidence="7 8" id="KW-0472">Membrane</keyword>
<dbReference type="EMBL" id="AP022870">
    <property type="protein sequence ID" value="BCB75543.1"/>
    <property type="molecule type" value="Genomic_DNA"/>
</dbReference>
<comment type="similarity">
    <text evidence="2">Belongs to the autoinducer-2 exporter (AI-2E) (TC 2.A.86) family.</text>
</comment>
<feature type="transmembrane region" description="Helical" evidence="8">
    <location>
        <begin position="181"/>
        <end position="206"/>
    </location>
</feature>
<feature type="transmembrane region" description="Helical" evidence="8">
    <location>
        <begin position="341"/>
        <end position="368"/>
    </location>
</feature>
<keyword evidence="10" id="KW-1185">Reference proteome</keyword>
<evidence type="ECO:0000256" key="7">
    <source>
        <dbReference type="ARBA" id="ARBA00023136"/>
    </source>
</evidence>
<keyword evidence="6 8" id="KW-1133">Transmembrane helix</keyword>
<feature type="transmembrane region" description="Helical" evidence="8">
    <location>
        <begin position="247"/>
        <end position="266"/>
    </location>
</feature>
<dbReference type="KEGG" id="pfla:Pflav_019530"/>
<feature type="transmembrane region" description="Helical" evidence="8">
    <location>
        <begin position="272"/>
        <end position="301"/>
    </location>
</feature>
<feature type="transmembrane region" description="Helical" evidence="8">
    <location>
        <begin position="107"/>
        <end position="128"/>
    </location>
</feature>
<feature type="transmembrane region" description="Helical" evidence="8">
    <location>
        <begin position="308"/>
        <end position="329"/>
    </location>
</feature>
<evidence type="ECO:0000313" key="9">
    <source>
        <dbReference type="EMBL" id="BCB75543.1"/>
    </source>
</evidence>
<evidence type="ECO:0000256" key="2">
    <source>
        <dbReference type="ARBA" id="ARBA00009773"/>
    </source>
</evidence>
<evidence type="ECO:0000256" key="6">
    <source>
        <dbReference type="ARBA" id="ARBA00022989"/>
    </source>
</evidence>
<dbReference type="AlphaFoldDB" id="A0A6F8XNZ3"/>
<dbReference type="GO" id="GO:0005886">
    <property type="term" value="C:plasma membrane"/>
    <property type="evidence" value="ECO:0007669"/>
    <property type="project" value="UniProtKB-SubCell"/>
</dbReference>
<evidence type="ECO:0000256" key="5">
    <source>
        <dbReference type="ARBA" id="ARBA00022692"/>
    </source>
</evidence>
<dbReference type="Pfam" id="PF01594">
    <property type="entry name" value="AI-2E_transport"/>
    <property type="match status" value="1"/>
</dbReference>
<evidence type="ECO:0000256" key="3">
    <source>
        <dbReference type="ARBA" id="ARBA00022448"/>
    </source>
</evidence>
<evidence type="ECO:0000313" key="10">
    <source>
        <dbReference type="Proteomes" id="UP000502508"/>
    </source>
</evidence>
<keyword evidence="4" id="KW-1003">Cell membrane</keyword>
<dbReference type="PANTHER" id="PTHR21716">
    <property type="entry name" value="TRANSMEMBRANE PROTEIN"/>
    <property type="match status" value="1"/>
</dbReference>
<protein>
    <recommendedName>
        <fullName evidence="11">AI-2E family transporter</fullName>
    </recommendedName>
</protein>
<accession>A0A6F8XNZ3</accession>
<evidence type="ECO:0008006" key="11">
    <source>
        <dbReference type="Google" id="ProtNLM"/>
    </source>
</evidence>
<evidence type="ECO:0000256" key="8">
    <source>
        <dbReference type="SAM" id="Phobius"/>
    </source>
</evidence>
<evidence type="ECO:0000256" key="4">
    <source>
        <dbReference type="ARBA" id="ARBA00022475"/>
    </source>
</evidence>
<dbReference type="InterPro" id="IPR002549">
    <property type="entry name" value="AI-2E-like"/>
</dbReference>
<proteinExistence type="inferred from homology"/>
<sequence>MRVTVALGSDKACTGQRHRVHGGVSTTDLAEKPTKTRGVWESLSWSLRYGAVASGCVLLIAAVLYLVIRLAVLVAPLTLAIIVALLLAALLDPVAAAVRRLHVPDSVAALAAIGVLLAVVVVPTALLWQVTAEQASDLPQQLAQGWDRTREWVIGAGMSEEQLQSVSDRIGERARSAGGSVASAAMGVAEALGAALLALVLLFFLLKDGRRMAGWATTRLPERSRDRARQAGHAGWTALARYAQGTLAVAAIDAVGIGIGLVLIGVPLALPLALLTFIAAFVPVIGATVAGAVAVLVALAANGPVDALLVLIVVVAVQQIEGNLLQPLIMGRALKLHPAVVLIAVTAGGLTAGVAGAVVAVPITAVAYRVWRSWSASGP</sequence>
<reference evidence="9 10" key="1">
    <citation type="submission" date="2020-03" db="EMBL/GenBank/DDBJ databases">
        <title>Whole genome shotgun sequence of Phytohabitans flavus NBRC 107702.</title>
        <authorList>
            <person name="Komaki H."/>
            <person name="Tamura T."/>
        </authorList>
    </citation>
    <scope>NUCLEOTIDE SEQUENCE [LARGE SCALE GENOMIC DNA]</scope>
    <source>
        <strain evidence="9 10">NBRC 107702</strain>
    </source>
</reference>
<feature type="transmembrane region" description="Helical" evidence="8">
    <location>
        <begin position="47"/>
        <end position="68"/>
    </location>
</feature>
<organism evidence="9 10">
    <name type="scientific">Phytohabitans flavus</name>
    <dbReference type="NCBI Taxonomy" id="1076124"/>
    <lineage>
        <taxon>Bacteria</taxon>
        <taxon>Bacillati</taxon>
        <taxon>Actinomycetota</taxon>
        <taxon>Actinomycetes</taxon>
        <taxon>Micromonosporales</taxon>
        <taxon>Micromonosporaceae</taxon>
    </lineage>
</organism>
<comment type="subcellular location">
    <subcellularLocation>
        <location evidence="1">Cell membrane</location>
        <topology evidence="1">Multi-pass membrane protein</topology>
    </subcellularLocation>
</comment>
<feature type="transmembrane region" description="Helical" evidence="8">
    <location>
        <begin position="74"/>
        <end position="95"/>
    </location>
</feature>
<name>A0A6F8XNZ3_9ACTN</name>
<dbReference type="GO" id="GO:0055085">
    <property type="term" value="P:transmembrane transport"/>
    <property type="evidence" value="ECO:0007669"/>
    <property type="project" value="TreeGrafter"/>
</dbReference>
<gene>
    <name evidence="9" type="ORF">Pflav_019530</name>
</gene>
<keyword evidence="5 8" id="KW-0812">Transmembrane</keyword>
<reference evidence="9 10" key="2">
    <citation type="submission" date="2020-03" db="EMBL/GenBank/DDBJ databases">
        <authorList>
            <person name="Ichikawa N."/>
            <person name="Kimura A."/>
            <person name="Kitahashi Y."/>
            <person name="Uohara A."/>
        </authorList>
    </citation>
    <scope>NUCLEOTIDE SEQUENCE [LARGE SCALE GENOMIC DNA]</scope>
    <source>
        <strain evidence="9 10">NBRC 107702</strain>
    </source>
</reference>